<dbReference type="PANTHER" id="PTHR10796:SF85">
    <property type="entry name" value="SSD DOMAIN-CONTAINING PROTEIN"/>
    <property type="match status" value="1"/>
</dbReference>
<dbReference type="EMBL" id="UYYB01005535">
    <property type="protein sequence ID" value="VDM67440.1"/>
    <property type="molecule type" value="Genomic_DNA"/>
</dbReference>
<evidence type="ECO:0008006" key="4">
    <source>
        <dbReference type="Google" id="ProtNLM"/>
    </source>
</evidence>
<feature type="transmembrane region" description="Helical" evidence="1">
    <location>
        <begin position="142"/>
        <end position="165"/>
    </location>
</feature>
<dbReference type="PANTHER" id="PTHR10796">
    <property type="entry name" value="PATCHED-RELATED"/>
    <property type="match status" value="1"/>
</dbReference>
<protein>
    <recommendedName>
        <fullName evidence="4">SSD domain-containing protein</fullName>
    </recommendedName>
</protein>
<feature type="non-terminal residue" evidence="2">
    <location>
        <position position="168"/>
    </location>
</feature>
<dbReference type="GO" id="GO:0030659">
    <property type="term" value="C:cytoplasmic vesicle membrane"/>
    <property type="evidence" value="ECO:0007669"/>
    <property type="project" value="TreeGrafter"/>
</dbReference>
<keyword evidence="1" id="KW-0812">Transmembrane</keyword>
<sequence length="168" mass="19129">MKQAFESLPDAIGPESTKFFLDDYILYKESVREELETDPDADSLESFLSWMEYSFWKGFLKLGNSTDGPTAEKFMFFTGYHGHQLISWTEKGHLLKSLRDQVDRFGKQFNATVFSDDAFYIDLLEAIPTITWQSGLATFTCVIFVCAMFINQFATVVFVSSAILATCI</sequence>
<dbReference type="AlphaFoldDB" id="A0A3P7I3X7"/>
<reference evidence="2 3" key="1">
    <citation type="submission" date="2018-11" db="EMBL/GenBank/DDBJ databases">
        <authorList>
            <consortium name="Pathogen Informatics"/>
        </authorList>
    </citation>
    <scope>NUCLEOTIDE SEQUENCE [LARGE SCALE GENOMIC DNA]</scope>
</reference>
<dbReference type="GO" id="GO:0018996">
    <property type="term" value="P:molting cycle, collagen and cuticulin-based cuticle"/>
    <property type="evidence" value="ECO:0007669"/>
    <property type="project" value="TreeGrafter"/>
</dbReference>
<evidence type="ECO:0000256" key="1">
    <source>
        <dbReference type="SAM" id="Phobius"/>
    </source>
</evidence>
<dbReference type="GO" id="GO:0006897">
    <property type="term" value="P:endocytosis"/>
    <property type="evidence" value="ECO:0007669"/>
    <property type="project" value="TreeGrafter"/>
</dbReference>
<dbReference type="GO" id="GO:0005886">
    <property type="term" value="C:plasma membrane"/>
    <property type="evidence" value="ECO:0007669"/>
    <property type="project" value="TreeGrafter"/>
</dbReference>
<organism evidence="2 3">
    <name type="scientific">Strongylus vulgaris</name>
    <name type="common">Blood worm</name>
    <dbReference type="NCBI Taxonomy" id="40348"/>
    <lineage>
        <taxon>Eukaryota</taxon>
        <taxon>Metazoa</taxon>
        <taxon>Ecdysozoa</taxon>
        <taxon>Nematoda</taxon>
        <taxon>Chromadorea</taxon>
        <taxon>Rhabditida</taxon>
        <taxon>Rhabditina</taxon>
        <taxon>Rhabditomorpha</taxon>
        <taxon>Strongyloidea</taxon>
        <taxon>Strongylidae</taxon>
        <taxon>Strongylus</taxon>
    </lineage>
</organism>
<proteinExistence type="predicted"/>
<name>A0A3P7I3X7_STRVU</name>
<dbReference type="InterPro" id="IPR051697">
    <property type="entry name" value="Patched_domain-protein"/>
</dbReference>
<evidence type="ECO:0000313" key="3">
    <source>
        <dbReference type="Proteomes" id="UP000270094"/>
    </source>
</evidence>
<gene>
    <name evidence="2" type="ORF">SVUK_LOCUS2438</name>
</gene>
<dbReference type="OrthoDB" id="6510177at2759"/>
<keyword evidence="1" id="KW-0472">Membrane</keyword>
<accession>A0A3P7I3X7</accession>
<keyword evidence="1" id="KW-1133">Transmembrane helix</keyword>
<keyword evidence="3" id="KW-1185">Reference proteome</keyword>
<evidence type="ECO:0000313" key="2">
    <source>
        <dbReference type="EMBL" id="VDM67440.1"/>
    </source>
</evidence>
<dbReference type="Proteomes" id="UP000270094">
    <property type="component" value="Unassembled WGS sequence"/>
</dbReference>